<dbReference type="EMBL" id="BMAO01017962">
    <property type="protein sequence ID" value="GFR19607.1"/>
    <property type="molecule type" value="Genomic_DNA"/>
</dbReference>
<feature type="non-terminal residue" evidence="3">
    <location>
        <position position="278"/>
    </location>
</feature>
<evidence type="ECO:0000313" key="3">
    <source>
        <dbReference type="EMBL" id="GFR19607.1"/>
    </source>
</evidence>
<organism evidence="3 4">
    <name type="scientific">Trichonephila clavata</name>
    <name type="common">Joro spider</name>
    <name type="synonym">Nephila clavata</name>
    <dbReference type="NCBI Taxonomy" id="2740835"/>
    <lineage>
        <taxon>Eukaryota</taxon>
        <taxon>Metazoa</taxon>
        <taxon>Ecdysozoa</taxon>
        <taxon>Arthropoda</taxon>
        <taxon>Chelicerata</taxon>
        <taxon>Arachnida</taxon>
        <taxon>Araneae</taxon>
        <taxon>Araneomorphae</taxon>
        <taxon>Entelegynae</taxon>
        <taxon>Araneoidea</taxon>
        <taxon>Nephilidae</taxon>
        <taxon>Trichonephila</taxon>
    </lineage>
</organism>
<dbReference type="InterPro" id="IPR036188">
    <property type="entry name" value="FAD/NAD-bd_sf"/>
</dbReference>
<dbReference type="Proteomes" id="UP000887116">
    <property type="component" value="Unassembled WGS sequence"/>
</dbReference>
<evidence type="ECO:0000313" key="4">
    <source>
        <dbReference type="Proteomes" id="UP000887116"/>
    </source>
</evidence>
<dbReference type="PANTHER" id="PTHR11552">
    <property type="entry name" value="GLUCOSE-METHANOL-CHOLINE GMC OXIDOREDUCTASE"/>
    <property type="match status" value="1"/>
</dbReference>
<accession>A0A8X6H9T3</accession>
<dbReference type="Pfam" id="PF00732">
    <property type="entry name" value="GMC_oxred_N"/>
    <property type="match status" value="1"/>
</dbReference>
<dbReference type="Gene3D" id="3.30.560.10">
    <property type="entry name" value="Glucose Oxidase, domain 3"/>
    <property type="match status" value="2"/>
</dbReference>
<feature type="domain" description="Glucose-methanol-choline oxidoreductase N-terminal" evidence="2">
    <location>
        <begin position="2"/>
        <end position="183"/>
    </location>
</feature>
<comment type="caution">
    <text evidence="3">The sequence shown here is derived from an EMBL/GenBank/DDBJ whole genome shotgun (WGS) entry which is preliminary data.</text>
</comment>
<dbReference type="PANTHER" id="PTHR11552:SF227">
    <property type="entry name" value="GLUCOSE DEHYDROGENASE [FAD, QUINONE]-LIKE PROTEIN"/>
    <property type="match status" value="1"/>
</dbReference>
<feature type="non-terminal residue" evidence="3">
    <location>
        <position position="1"/>
    </location>
</feature>
<dbReference type="Gene3D" id="3.50.50.60">
    <property type="entry name" value="FAD/NAD(P)-binding domain"/>
    <property type="match status" value="4"/>
</dbReference>
<gene>
    <name evidence="3" type="primary">Gld</name>
    <name evidence="3" type="ORF">TNCT_168791</name>
</gene>
<reference evidence="3" key="1">
    <citation type="submission" date="2020-07" db="EMBL/GenBank/DDBJ databases">
        <title>Multicomponent nature underlies the extraordinary mechanical properties of spider dragline silk.</title>
        <authorList>
            <person name="Kono N."/>
            <person name="Nakamura H."/>
            <person name="Mori M."/>
            <person name="Yoshida Y."/>
            <person name="Ohtoshi R."/>
            <person name="Malay A.D."/>
            <person name="Moran D.A.P."/>
            <person name="Tomita M."/>
            <person name="Numata K."/>
            <person name="Arakawa K."/>
        </authorList>
    </citation>
    <scope>NUCLEOTIDE SEQUENCE</scope>
</reference>
<dbReference type="InterPro" id="IPR012132">
    <property type="entry name" value="GMC_OxRdtase"/>
</dbReference>
<dbReference type="InterPro" id="IPR000172">
    <property type="entry name" value="GMC_OxRdtase_N"/>
</dbReference>
<dbReference type="GO" id="GO:0016614">
    <property type="term" value="F:oxidoreductase activity, acting on CH-OH group of donors"/>
    <property type="evidence" value="ECO:0007669"/>
    <property type="project" value="InterPro"/>
</dbReference>
<protein>
    <submittedName>
        <fullName evidence="3">Glucose dehydrogenase</fullName>
    </submittedName>
</protein>
<comment type="similarity">
    <text evidence="1">Belongs to the GMC oxidoreductase family.</text>
</comment>
<dbReference type="GO" id="GO:0050660">
    <property type="term" value="F:flavin adenine dinucleotide binding"/>
    <property type="evidence" value="ECO:0007669"/>
    <property type="project" value="InterPro"/>
</dbReference>
<evidence type="ECO:0000256" key="1">
    <source>
        <dbReference type="ARBA" id="ARBA00010790"/>
    </source>
</evidence>
<dbReference type="OrthoDB" id="6435988at2759"/>
<name>A0A8X6H9T3_TRICU</name>
<proteinExistence type="inferred from homology"/>
<dbReference type="SUPFAM" id="SSF51905">
    <property type="entry name" value="FAD/NAD(P)-binding domain"/>
    <property type="match status" value="1"/>
</dbReference>
<sequence length="278" mass="30809">GGGTAGSVVANRLSEDPYVNVLLLEAGKAPPQVRFVTGRGLGGSSVISSSFYARGNRKDFDAWALQGAKGWSYEEVLPYFLKFEDNRDFEYLANGYHNIAARFGYNVVDPNGPTQKGFYDIQASIRGGQKCSAAKAYLVPAENRTNLDIVVNAHVNKIILEGCDAKGVEFDSKEPNEHLQKLKIPVVVDLPVGNNFQDHGAVLMYYQLDPKIPTFNEKLCDIRNVEQYIRNRTGPLSSSASIPAAAFLGRDSMFPEMDSPNHLIMFWEPIKQLNFKPE</sequence>
<keyword evidence="4" id="KW-1185">Reference proteome</keyword>
<dbReference type="AlphaFoldDB" id="A0A8X6H9T3"/>
<evidence type="ECO:0000259" key="2">
    <source>
        <dbReference type="Pfam" id="PF00732"/>
    </source>
</evidence>